<sequence>MRMMMLVMTQCAAPDLEAPSAYLVTGRDRRLRTGNWKLKTLNSRHETLLAAVLVVWAVCSATTKPKPGAKTPAIGTAKWALKWRRQFPAPSPSRTQVQQDDQVNFETGGPNRGVVINGGLQLGGVCGDEPNCEFSSSSSYSSCFWTRPRLMAFLLLMMMMRPPTPAFPFWAHCGMQQMTENEFVKIFACVSYGYCDTCTYTKPGHGATLRGCGFLAPWLLFRFGFECQSESESVGRMLTKALAKRGLAEYWDRETGDGAWQNSSSSRLLLHLSLRKPKERHNFLAKQQQKMSAKKVQTLRTGDLGSPRTSSLNPQASTHPGRHINRQLSNGEKCLIGQFEWRAGQDRKCVTSAIPRR</sequence>
<feature type="compositionally biased region" description="Polar residues" evidence="1">
    <location>
        <begin position="307"/>
        <end position="318"/>
    </location>
</feature>
<accession>Q6ILP0</accession>
<dbReference type="EMBL" id="BK001976">
    <property type="protein sequence ID" value="DAA02821.1"/>
    <property type="molecule type" value="Genomic_DNA"/>
</dbReference>
<evidence type="ECO:0000256" key="1">
    <source>
        <dbReference type="SAM" id="MobiDB-lite"/>
    </source>
</evidence>
<gene>
    <name evidence="2" type="ORF">HDC08822</name>
</gene>
<dbReference type="AlphaFoldDB" id="Q6ILP0"/>
<proteinExistence type="predicted"/>
<organism evidence="2">
    <name type="scientific">Drosophila melanogaster</name>
    <name type="common">Fruit fly</name>
    <dbReference type="NCBI Taxonomy" id="7227"/>
    <lineage>
        <taxon>Eukaryota</taxon>
        <taxon>Metazoa</taxon>
        <taxon>Ecdysozoa</taxon>
        <taxon>Arthropoda</taxon>
        <taxon>Hexapoda</taxon>
        <taxon>Insecta</taxon>
        <taxon>Pterygota</taxon>
        <taxon>Neoptera</taxon>
        <taxon>Endopterygota</taxon>
        <taxon>Diptera</taxon>
        <taxon>Brachycera</taxon>
        <taxon>Muscomorpha</taxon>
        <taxon>Ephydroidea</taxon>
        <taxon>Drosophilidae</taxon>
        <taxon>Drosophila</taxon>
        <taxon>Sophophora</taxon>
    </lineage>
</organism>
<feature type="region of interest" description="Disordered" evidence="1">
    <location>
        <begin position="298"/>
        <end position="325"/>
    </location>
</feature>
<name>Q6ILP0_DROME</name>
<protein>
    <submittedName>
        <fullName evidence="2">HDC08822</fullName>
    </submittedName>
</protein>
<evidence type="ECO:0000313" key="2">
    <source>
        <dbReference type="EMBL" id="DAA02821.1"/>
    </source>
</evidence>
<reference evidence="2" key="1">
    <citation type="journal article" date="2003" name="Genome Biol.">
        <title>An integrated gene annotation and transcriptional profiling approach towards the full gene content of the Drosophila genome.</title>
        <authorList>
            <person name="Hild M."/>
            <person name="Beckmann B."/>
            <person name="Haas S.A."/>
            <person name="Koch B."/>
            <person name="Solovyev V."/>
            <person name="Busold C."/>
            <person name="Fellenberg K."/>
            <person name="Boutros M."/>
            <person name="Vingron M."/>
            <person name="Sauer F."/>
            <person name="Hoheisel J.D."/>
            <person name="Paro R."/>
        </authorList>
    </citation>
    <scope>NUCLEOTIDE SEQUENCE</scope>
</reference>